<keyword evidence="2" id="KW-1185">Reference proteome</keyword>
<dbReference type="InterPro" id="IPR006439">
    <property type="entry name" value="HAD-SF_hydro_IA"/>
</dbReference>
<dbReference type="PANTHER" id="PTHR47829">
    <property type="entry name" value="HYDROLASE, PUTATIVE (AFU_ORTHOLOGUE AFUA_1G12880)-RELATED"/>
    <property type="match status" value="1"/>
</dbReference>
<dbReference type="InterPro" id="IPR023214">
    <property type="entry name" value="HAD_sf"/>
</dbReference>
<dbReference type="EMBL" id="JADOUF010000001">
    <property type="protein sequence ID" value="MBG6141505.1"/>
    <property type="molecule type" value="Genomic_DNA"/>
</dbReference>
<dbReference type="SUPFAM" id="SSF56784">
    <property type="entry name" value="HAD-like"/>
    <property type="match status" value="1"/>
</dbReference>
<sequence>MRKGLLIDWGGVLTSDVFASFAGFCAREGLPADRVATLLRTEAHPLLAGLELGTLPVNTFETRFAVLLGVPAAGLVPRLMADLRPDPAMRAAVRRARALGVRTGLVSNSWGPDGYTDLAALFDGVVLSGTVGVRKPDPAIYELGAAAIGLTPAECVFVDDLAGNLRPARALGMATVHHSDAADTIRALDTLLDLDLSGRDRAGTDLASLDPGEPR</sequence>
<dbReference type="Gene3D" id="1.10.150.240">
    <property type="entry name" value="Putative phosphatase, domain 2"/>
    <property type="match status" value="1"/>
</dbReference>
<organism evidence="1 2">
    <name type="scientific">Longispora fulva</name>
    <dbReference type="NCBI Taxonomy" id="619741"/>
    <lineage>
        <taxon>Bacteria</taxon>
        <taxon>Bacillati</taxon>
        <taxon>Actinomycetota</taxon>
        <taxon>Actinomycetes</taxon>
        <taxon>Micromonosporales</taxon>
        <taxon>Micromonosporaceae</taxon>
        <taxon>Longispora</taxon>
    </lineage>
</organism>
<reference evidence="1" key="1">
    <citation type="submission" date="2020-11" db="EMBL/GenBank/DDBJ databases">
        <title>Sequencing the genomes of 1000 actinobacteria strains.</title>
        <authorList>
            <person name="Klenk H.-P."/>
        </authorList>
    </citation>
    <scope>NUCLEOTIDE SEQUENCE</scope>
    <source>
        <strain evidence="1">DSM 45356</strain>
    </source>
</reference>
<dbReference type="Proteomes" id="UP000622552">
    <property type="component" value="Unassembled WGS sequence"/>
</dbReference>
<dbReference type="Pfam" id="PF00702">
    <property type="entry name" value="Hydrolase"/>
    <property type="match status" value="1"/>
</dbReference>
<dbReference type="InterPro" id="IPR023198">
    <property type="entry name" value="PGP-like_dom2"/>
</dbReference>
<dbReference type="Gene3D" id="3.40.50.1000">
    <property type="entry name" value="HAD superfamily/HAD-like"/>
    <property type="match status" value="1"/>
</dbReference>
<dbReference type="InterPro" id="IPR052898">
    <property type="entry name" value="ACAD10-like"/>
</dbReference>
<accession>A0A8J7GPC7</accession>
<evidence type="ECO:0000313" key="1">
    <source>
        <dbReference type="EMBL" id="MBG6141505.1"/>
    </source>
</evidence>
<dbReference type="NCBIfam" id="TIGR01509">
    <property type="entry name" value="HAD-SF-IA-v3"/>
    <property type="match status" value="1"/>
</dbReference>
<dbReference type="RefSeq" id="WP_197007907.1">
    <property type="nucleotide sequence ID" value="NZ_BONS01000013.1"/>
</dbReference>
<proteinExistence type="predicted"/>
<dbReference type="InterPro" id="IPR036412">
    <property type="entry name" value="HAD-like_sf"/>
</dbReference>
<dbReference type="AlphaFoldDB" id="A0A8J7GPC7"/>
<dbReference type="SFLD" id="SFLDG01129">
    <property type="entry name" value="C1.5:_HAD__Beta-PGM__Phosphata"/>
    <property type="match status" value="1"/>
</dbReference>
<dbReference type="PANTHER" id="PTHR47829:SF1">
    <property type="entry name" value="HAD FAMILY PHOSPHATASE"/>
    <property type="match status" value="1"/>
</dbReference>
<dbReference type="GO" id="GO:0016787">
    <property type="term" value="F:hydrolase activity"/>
    <property type="evidence" value="ECO:0007669"/>
    <property type="project" value="UniProtKB-KW"/>
</dbReference>
<gene>
    <name evidence="1" type="ORF">IW245_007699</name>
</gene>
<dbReference type="CDD" id="cd02603">
    <property type="entry name" value="HAD_sEH-N_like"/>
    <property type="match status" value="1"/>
</dbReference>
<dbReference type="PRINTS" id="PR00413">
    <property type="entry name" value="HADHALOGNASE"/>
</dbReference>
<comment type="caution">
    <text evidence="1">The sequence shown here is derived from an EMBL/GenBank/DDBJ whole genome shotgun (WGS) entry which is preliminary data.</text>
</comment>
<protein>
    <submittedName>
        <fullName evidence="1">Epoxide hydrolase-like predicted phosphatase</fullName>
    </submittedName>
</protein>
<keyword evidence="1" id="KW-0378">Hydrolase</keyword>
<evidence type="ECO:0000313" key="2">
    <source>
        <dbReference type="Proteomes" id="UP000622552"/>
    </source>
</evidence>
<name>A0A8J7GPC7_9ACTN</name>
<dbReference type="SFLD" id="SFLDS00003">
    <property type="entry name" value="Haloacid_Dehalogenase"/>
    <property type="match status" value="1"/>
</dbReference>